<accession>A0A6C0F5P7</accession>
<dbReference type="InterPro" id="IPR012347">
    <property type="entry name" value="Ferritin-like"/>
</dbReference>
<evidence type="ECO:0000256" key="1">
    <source>
        <dbReference type="SAM" id="Phobius"/>
    </source>
</evidence>
<evidence type="ECO:0000259" key="2">
    <source>
        <dbReference type="Pfam" id="PF03713"/>
    </source>
</evidence>
<dbReference type="Gene3D" id="1.20.1260.10">
    <property type="match status" value="1"/>
</dbReference>
<proteinExistence type="predicted"/>
<organism evidence="3">
    <name type="scientific">viral metagenome</name>
    <dbReference type="NCBI Taxonomy" id="1070528"/>
    <lineage>
        <taxon>unclassified sequences</taxon>
        <taxon>metagenomes</taxon>
        <taxon>organismal metagenomes</taxon>
    </lineage>
</organism>
<feature type="domain" description="DUF305" evidence="2">
    <location>
        <begin position="89"/>
        <end position="136"/>
    </location>
</feature>
<keyword evidence="1" id="KW-1133">Transmembrane helix</keyword>
<dbReference type="InterPro" id="IPR005183">
    <property type="entry name" value="DUF305_CopM-like"/>
</dbReference>
<name>A0A6C0F5P7_9ZZZZ</name>
<evidence type="ECO:0000313" key="3">
    <source>
        <dbReference type="EMBL" id="QHT36181.1"/>
    </source>
</evidence>
<feature type="transmembrane region" description="Helical" evidence="1">
    <location>
        <begin position="6"/>
        <end position="29"/>
    </location>
</feature>
<feature type="transmembrane region" description="Helical" evidence="1">
    <location>
        <begin position="66"/>
        <end position="86"/>
    </location>
</feature>
<dbReference type="AlphaFoldDB" id="A0A6C0F5P7"/>
<keyword evidence="1" id="KW-0472">Membrane</keyword>
<dbReference type="EMBL" id="MN739032">
    <property type="protein sequence ID" value="QHT36181.1"/>
    <property type="molecule type" value="Genomic_DNA"/>
</dbReference>
<sequence>MKNMQNNHYVAMFFIMIVSGALSTMNMWVDKWDDVRFSLNDVYMTLLMTGWMFLFMGLFFKERTPLIVGAILVISIFWCIRTQFLINENQYKLGMIPHHSMAIHMSKKLLEKKNNIQLFLKNLIVTQENEILFMKNSN</sequence>
<reference evidence="3" key="1">
    <citation type="journal article" date="2020" name="Nature">
        <title>Giant virus diversity and host interactions through global metagenomics.</title>
        <authorList>
            <person name="Schulz F."/>
            <person name="Roux S."/>
            <person name="Paez-Espino D."/>
            <person name="Jungbluth S."/>
            <person name="Walsh D.A."/>
            <person name="Denef V.J."/>
            <person name="McMahon K.D."/>
            <person name="Konstantinidis K.T."/>
            <person name="Eloe-Fadrosh E.A."/>
            <person name="Kyrpides N.C."/>
            <person name="Woyke T."/>
        </authorList>
    </citation>
    <scope>NUCLEOTIDE SEQUENCE</scope>
    <source>
        <strain evidence="3">GVMAG-M-3300009182-46</strain>
    </source>
</reference>
<protein>
    <recommendedName>
        <fullName evidence="2">DUF305 domain-containing protein</fullName>
    </recommendedName>
</protein>
<keyword evidence="1" id="KW-0812">Transmembrane</keyword>
<dbReference type="Pfam" id="PF03713">
    <property type="entry name" value="DUF305"/>
    <property type="match status" value="1"/>
</dbReference>
<feature type="transmembrane region" description="Helical" evidence="1">
    <location>
        <begin position="41"/>
        <end position="60"/>
    </location>
</feature>